<evidence type="ECO:0000313" key="8">
    <source>
        <dbReference type="Proteomes" id="UP001363622"/>
    </source>
</evidence>
<accession>A0ABR1KXV4</accession>
<proteinExistence type="inferred from homology"/>
<comment type="similarity">
    <text evidence="5">Belongs to the SAT4 family.</text>
</comment>
<dbReference type="Proteomes" id="UP001363622">
    <property type="component" value="Unassembled WGS sequence"/>
</dbReference>
<evidence type="ECO:0000256" key="3">
    <source>
        <dbReference type="ARBA" id="ARBA00022989"/>
    </source>
</evidence>
<name>A0ABR1KXV4_9PEZI</name>
<keyword evidence="3" id="KW-1133">Transmembrane helix</keyword>
<comment type="subcellular location">
    <subcellularLocation>
        <location evidence="1">Membrane</location>
        <topology evidence="1">Multi-pass membrane protein</topology>
    </subcellularLocation>
</comment>
<keyword evidence="4" id="KW-0472">Membrane</keyword>
<protein>
    <recommendedName>
        <fullName evidence="6">Rhodopsin domain-containing protein</fullName>
    </recommendedName>
</protein>
<dbReference type="PANTHER" id="PTHR33048">
    <property type="entry name" value="PTH11-LIKE INTEGRAL MEMBRANE PROTEIN (AFU_ORTHOLOGUE AFUA_5G11245)"/>
    <property type="match status" value="1"/>
</dbReference>
<feature type="domain" description="Rhodopsin" evidence="6">
    <location>
        <begin position="1"/>
        <end position="83"/>
    </location>
</feature>
<evidence type="ECO:0000256" key="4">
    <source>
        <dbReference type="ARBA" id="ARBA00023136"/>
    </source>
</evidence>
<dbReference type="PANTHER" id="PTHR33048:SF96">
    <property type="entry name" value="INTEGRAL MEMBRANE PROTEIN"/>
    <property type="match status" value="1"/>
</dbReference>
<keyword evidence="2" id="KW-0812">Transmembrane</keyword>
<dbReference type="Pfam" id="PF20684">
    <property type="entry name" value="Fung_rhodopsin"/>
    <property type="match status" value="1"/>
</dbReference>
<evidence type="ECO:0000256" key="2">
    <source>
        <dbReference type="ARBA" id="ARBA00022692"/>
    </source>
</evidence>
<dbReference type="InterPro" id="IPR049326">
    <property type="entry name" value="Rhodopsin_dom_fungi"/>
</dbReference>
<evidence type="ECO:0000313" key="7">
    <source>
        <dbReference type="EMBL" id="KAK7523690.1"/>
    </source>
</evidence>
<comment type="caution">
    <text evidence="7">The sequence shown here is derived from an EMBL/GenBank/DDBJ whole genome shotgun (WGS) entry which is preliminary data.</text>
</comment>
<dbReference type="InterPro" id="IPR052337">
    <property type="entry name" value="SAT4-like"/>
</dbReference>
<reference evidence="7 8" key="1">
    <citation type="submission" date="2024-04" db="EMBL/GenBank/DDBJ databases">
        <title>Phyllosticta paracitricarpa is synonymous to the EU quarantine fungus P. citricarpa based on phylogenomic analyses.</title>
        <authorList>
            <consortium name="Lawrence Berkeley National Laboratory"/>
            <person name="Van Ingen-Buijs V.A."/>
            <person name="Van Westerhoven A.C."/>
            <person name="Haridas S."/>
            <person name="Skiadas P."/>
            <person name="Martin F."/>
            <person name="Groenewald J.Z."/>
            <person name="Crous P.W."/>
            <person name="Seidl M.F."/>
        </authorList>
    </citation>
    <scope>NUCLEOTIDE SEQUENCE [LARGE SCALE GENOMIC DNA]</scope>
    <source>
        <strain evidence="7 8">CBS 123371</strain>
    </source>
</reference>
<evidence type="ECO:0000256" key="5">
    <source>
        <dbReference type="ARBA" id="ARBA00038359"/>
    </source>
</evidence>
<evidence type="ECO:0000256" key="1">
    <source>
        <dbReference type="ARBA" id="ARBA00004141"/>
    </source>
</evidence>
<keyword evidence="8" id="KW-1185">Reference proteome</keyword>
<organism evidence="7 8">
    <name type="scientific">Phyllosticta citriasiana</name>
    <dbReference type="NCBI Taxonomy" id="595635"/>
    <lineage>
        <taxon>Eukaryota</taxon>
        <taxon>Fungi</taxon>
        <taxon>Dikarya</taxon>
        <taxon>Ascomycota</taxon>
        <taxon>Pezizomycotina</taxon>
        <taxon>Dothideomycetes</taxon>
        <taxon>Dothideomycetes incertae sedis</taxon>
        <taxon>Botryosphaeriales</taxon>
        <taxon>Phyllostictaceae</taxon>
        <taxon>Phyllosticta</taxon>
    </lineage>
</organism>
<gene>
    <name evidence="7" type="ORF">IWZ03DRAFT_410537</name>
</gene>
<evidence type="ECO:0000259" key="6">
    <source>
        <dbReference type="Pfam" id="PF20684"/>
    </source>
</evidence>
<sequence length="176" mass="19529">MPVFLLWRVRMMKGVKVSLVLVLALGALASTATIIRLANVVYYERHPEEFLKRLGAGAMWSSFESGVGLTAGSLPTLRPLLKRLPGCNSGVAELTATDESGRTSRGLRRIPSLKLDELRHTSTTHTNCTACEAANETHDHKSTAHEHVTQCEDEMHIRLETQVHVESDRAFSRGRR</sequence>
<dbReference type="EMBL" id="JBBPHU010000001">
    <property type="protein sequence ID" value="KAK7523690.1"/>
    <property type="molecule type" value="Genomic_DNA"/>
</dbReference>